<keyword evidence="2" id="KW-1185">Reference proteome</keyword>
<name>A0A8J6FJY8_ELECQ</name>
<reference evidence="1" key="1">
    <citation type="thesis" date="2020" institute="ProQuest LLC" country="789 East Eisenhower Parkway, Ann Arbor, MI, USA">
        <title>Comparative Genomics and Chromosome Evolution.</title>
        <authorList>
            <person name="Mudd A.B."/>
        </authorList>
    </citation>
    <scope>NUCLEOTIDE SEQUENCE</scope>
    <source>
        <strain evidence="1">HN-11 Male</strain>
        <tissue evidence="1">Kidney and liver</tissue>
    </source>
</reference>
<proteinExistence type="predicted"/>
<dbReference type="AlphaFoldDB" id="A0A8J6FJY8"/>
<evidence type="ECO:0000313" key="2">
    <source>
        <dbReference type="Proteomes" id="UP000770717"/>
    </source>
</evidence>
<sequence>MYAECALYISSAIDDLVKAQPKPDASNLTGLPLLLVLLSCQGEVMEVFCLILAWLTRSSCTIYNLLLK</sequence>
<protein>
    <submittedName>
        <fullName evidence="1">Uncharacterized protein</fullName>
    </submittedName>
</protein>
<dbReference type="Proteomes" id="UP000770717">
    <property type="component" value="Unassembled WGS sequence"/>
</dbReference>
<gene>
    <name evidence="1" type="ORF">GDO78_007884</name>
</gene>
<accession>A0A8J6FJY8</accession>
<evidence type="ECO:0000313" key="1">
    <source>
        <dbReference type="EMBL" id="KAG9488320.1"/>
    </source>
</evidence>
<comment type="caution">
    <text evidence="1">The sequence shown here is derived from an EMBL/GenBank/DDBJ whole genome shotgun (WGS) entry which is preliminary data.</text>
</comment>
<organism evidence="1 2">
    <name type="scientific">Eleutherodactylus coqui</name>
    <name type="common">Puerto Rican coqui</name>
    <dbReference type="NCBI Taxonomy" id="57060"/>
    <lineage>
        <taxon>Eukaryota</taxon>
        <taxon>Metazoa</taxon>
        <taxon>Chordata</taxon>
        <taxon>Craniata</taxon>
        <taxon>Vertebrata</taxon>
        <taxon>Euteleostomi</taxon>
        <taxon>Amphibia</taxon>
        <taxon>Batrachia</taxon>
        <taxon>Anura</taxon>
        <taxon>Neobatrachia</taxon>
        <taxon>Hyloidea</taxon>
        <taxon>Eleutherodactylidae</taxon>
        <taxon>Eleutherodactylinae</taxon>
        <taxon>Eleutherodactylus</taxon>
        <taxon>Eleutherodactylus</taxon>
    </lineage>
</organism>
<dbReference type="EMBL" id="WNTK01000003">
    <property type="protein sequence ID" value="KAG9488320.1"/>
    <property type="molecule type" value="Genomic_DNA"/>
</dbReference>